<organism evidence="1 2">
    <name type="scientific">Actinomycetospora termitidis</name>
    <dbReference type="NCBI Taxonomy" id="3053470"/>
    <lineage>
        <taxon>Bacteria</taxon>
        <taxon>Bacillati</taxon>
        <taxon>Actinomycetota</taxon>
        <taxon>Actinomycetes</taxon>
        <taxon>Pseudonocardiales</taxon>
        <taxon>Pseudonocardiaceae</taxon>
        <taxon>Actinomycetospora</taxon>
    </lineage>
</organism>
<name>A0ABT7M676_9PSEU</name>
<protein>
    <recommendedName>
        <fullName evidence="3">Antitoxin</fullName>
    </recommendedName>
</protein>
<dbReference type="Proteomes" id="UP001231924">
    <property type="component" value="Unassembled WGS sequence"/>
</dbReference>
<evidence type="ECO:0000313" key="2">
    <source>
        <dbReference type="Proteomes" id="UP001231924"/>
    </source>
</evidence>
<evidence type="ECO:0000313" key="1">
    <source>
        <dbReference type="EMBL" id="MDL5156180.1"/>
    </source>
</evidence>
<evidence type="ECO:0008006" key="3">
    <source>
        <dbReference type="Google" id="ProtNLM"/>
    </source>
</evidence>
<accession>A0ABT7M676</accession>
<sequence length="79" mass="8116">MSAERVTVSLPSEVLAMARHAVAAGEADSVSAYVAQALTARQAKAQALSQLHEVLGGRPSVAALNEVRARLGLPLLPTA</sequence>
<reference evidence="1 2" key="1">
    <citation type="submission" date="2023-06" db="EMBL/GenBank/DDBJ databases">
        <title>Actinomycetospora Odt1-22.</title>
        <authorList>
            <person name="Supong K."/>
        </authorList>
    </citation>
    <scope>NUCLEOTIDE SEQUENCE [LARGE SCALE GENOMIC DNA]</scope>
    <source>
        <strain evidence="1 2">Odt1-22</strain>
    </source>
</reference>
<comment type="caution">
    <text evidence="1">The sequence shown here is derived from an EMBL/GenBank/DDBJ whole genome shotgun (WGS) entry which is preliminary data.</text>
</comment>
<proteinExistence type="predicted"/>
<dbReference type="RefSeq" id="WP_286052433.1">
    <property type="nucleotide sequence ID" value="NZ_JASVWF010000002.1"/>
</dbReference>
<gene>
    <name evidence="1" type="ORF">QRT03_09450</name>
</gene>
<keyword evidence="2" id="KW-1185">Reference proteome</keyword>
<dbReference type="EMBL" id="JASVWF010000002">
    <property type="protein sequence ID" value="MDL5156180.1"/>
    <property type="molecule type" value="Genomic_DNA"/>
</dbReference>